<reference evidence="1" key="1">
    <citation type="submission" date="2025-08" db="UniProtKB">
        <authorList>
            <consortium name="Ensembl"/>
        </authorList>
    </citation>
    <scope>IDENTIFICATION</scope>
</reference>
<organism evidence="1 2">
    <name type="scientific">Zosterops lateralis melanops</name>
    <dbReference type="NCBI Taxonomy" id="1220523"/>
    <lineage>
        <taxon>Eukaryota</taxon>
        <taxon>Metazoa</taxon>
        <taxon>Chordata</taxon>
        <taxon>Craniata</taxon>
        <taxon>Vertebrata</taxon>
        <taxon>Euteleostomi</taxon>
        <taxon>Archelosauria</taxon>
        <taxon>Archosauria</taxon>
        <taxon>Dinosauria</taxon>
        <taxon>Saurischia</taxon>
        <taxon>Theropoda</taxon>
        <taxon>Coelurosauria</taxon>
        <taxon>Aves</taxon>
        <taxon>Neognathae</taxon>
        <taxon>Neoaves</taxon>
        <taxon>Telluraves</taxon>
        <taxon>Australaves</taxon>
        <taxon>Passeriformes</taxon>
        <taxon>Sylvioidea</taxon>
        <taxon>Zosteropidae</taxon>
        <taxon>Zosterops</taxon>
    </lineage>
</organism>
<sequence length="78" mass="8454">PVGSQGFPEVTEVALGATKLLLPSNPSFPFQEISLSFSVESRSSRGCNSQLQEAARKKLWALESDDRAVCALFKVQTP</sequence>
<accession>A0A8D2P5Y9</accession>
<dbReference type="AlphaFoldDB" id="A0A8D2P5Y9"/>
<reference evidence="1" key="2">
    <citation type="submission" date="2025-09" db="UniProtKB">
        <authorList>
            <consortium name="Ensembl"/>
        </authorList>
    </citation>
    <scope>IDENTIFICATION</scope>
</reference>
<dbReference type="Ensembl" id="ENSZLMT00000010087.1">
    <property type="protein sequence ID" value="ENSZLMP00000009814.1"/>
    <property type="gene ID" value="ENSZLMG00000006888.1"/>
</dbReference>
<dbReference type="Proteomes" id="UP000694401">
    <property type="component" value="Unassembled WGS sequence"/>
</dbReference>
<proteinExistence type="predicted"/>
<protein>
    <submittedName>
        <fullName evidence="1">Uncharacterized protein</fullName>
    </submittedName>
</protein>
<evidence type="ECO:0000313" key="1">
    <source>
        <dbReference type="Ensembl" id="ENSZLMP00000009814.1"/>
    </source>
</evidence>
<keyword evidence="2" id="KW-1185">Reference proteome</keyword>
<name>A0A8D2P5Y9_ZOSLA</name>
<evidence type="ECO:0000313" key="2">
    <source>
        <dbReference type="Proteomes" id="UP000694401"/>
    </source>
</evidence>